<dbReference type="InterPro" id="IPR014030">
    <property type="entry name" value="Ketoacyl_synth_N"/>
</dbReference>
<dbReference type="SUPFAM" id="SSF53901">
    <property type="entry name" value="Thiolase-like"/>
    <property type="match status" value="1"/>
</dbReference>
<feature type="domain" description="Beta-ketoacyl synthase-like N-terminal" evidence="3">
    <location>
        <begin position="1"/>
        <end position="38"/>
    </location>
</feature>
<dbReference type="Proteomes" id="UP000002729">
    <property type="component" value="Unassembled WGS sequence"/>
</dbReference>
<evidence type="ECO:0000256" key="1">
    <source>
        <dbReference type="ARBA" id="ARBA00022450"/>
    </source>
</evidence>
<evidence type="ECO:0000313" key="5">
    <source>
        <dbReference type="Proteomes" id="UP000002729"/>
    </source>
</evidence>
<dbReference type="InParanoid" id="F0YLB3"/>
<dbReference type="GO" id="GO:0006633">
    <property type="term" value="P:fatty acid biosynthetic process"/>
    <property type="evidence" value="ECO:0007669"/>
    <property type="project" value="TreeGrafter"/>
</dbReference>
<dbReference type="Gene3D" id="3.40.47.10">
    <property type="match status" value="1"/>
</dbReference>
<accession>F0YLB3</accession>
<dbReference type="RefSeq" id="XP_009041233.1">
    <property type="nucleotide sequence ID" value="XM_009042985.1"/>
</dbReference>
<dbReference type="Pfam" id="PF00109">
    <property type="entry name" value="ketoacyl-synt"/>
    <property type="match status" value="1"/>
</dbReference>
<feature type="non-terminal residue" evidence="4">
    <location>
        <position position="1"/>
    </location>
</feature>
<dbReference type="OrthoDB" id="329835at2759"/>
<name>F0YLB3_AURAN</name>
<evidence type="ECO:0000256" key="2">
    <source>
        <dbReference type="ARBA" id="ARBA00022553"/>
    </source>
</evidence>
<sequence>FAQNGMLSPTGRCHTFDISGDGYARGESCIAMFLATKSRDAPDPSILATAVQCDGPSASLTAPNGQAQR</sequence>
<dbReference type="GO" id="GO:0004312">
    <property type="term" value="F:fatty acid synthase activity"/>
    <property type="evidence" value="ECO:0007669"/>
    <property type="project" value="TreeGrafter"/>
</dbReference>
<dbReference type="InterPro" id="IPR050091">
    <property type="entry name" value="PKS_NRPS_Biosynth_Enz"/>
</dbReference>
<evidence type="ECO:0000313" key="4">
    <source>
        <dbReference type="EMBL" id="EGB04108.1"/>
    </source>
</evidence>
<dbReference type="PANTHER" id="PTHR43775">
    <property type="entry name" value="FATTY ACID SYNTHASE"/>
    <property type="match status" value="1"/>
</dbReference>
<keyword evidence="5" id="KW-1185">Reference proteome</keyword>
<dbReference type="KEGG" id="aaf:AURANDRAFT_33063"/>
<gene>
    <name evidence="4" type="ORF">AURANDRAFT_33063</name>
</gene>
<dbReference type="PANTHER" id="PTHR43775:SF37">
    <property type="entry name" value="SI:DKEY-61P9.11"/>
    <property type="match status" value="1"/>
</dbReference>
<keyword evidence="1" id="KW-0596">Phosphopantetheine</keyword>
<dbReference type="EMBL" id="GL833156">
    <property type="protein sequence ID" value="EGB04108.1"/>
    <property type="molecule type" value="Genomic_DNA"/>
</dbReference>
<evidence type="ECO:0000259" key="3">
    <source>
        <dbReference type="Pfam" id="PF00109"/>
    </source>
</evidence>
<dbReference type="InterPro" id="IPR016039">
    <property type="entry name" value="Thiolase-like"/>
</dbReference>
<dbReference type="AlphaFoldDB" id="F0YLB3"/>
<proteinExistence type="predicted"/>
<reference evidence="4 5" key="1">
    <citation type="journal article" date="2011" name="Proc. Natl. Acad. Sci. U.S.A.">
        <title>Niche of harmful alga Aureococcus anophagefferens revealed through ecogenomics.</title>
        <authorList>
            <person name="Gobler C.J."/>
            <person name="Berry D.L."/>
            <person name="Dyhrman S.T."/>
            <person name="Wilhelm S.W."/>
            <person name="Salamov A."/>
            <person name="Lobanov A.V."/>
            <person name="Zhang Y."/>
            <person name="Collier J.L."/>
            <person name="Wurch L.L."/>
            <person name="Kustka A.B."/>
            <person name="Dill B.D."/>
            <person name="Shah M."/>
            <person name="VerBerkmoes N.C."/>
            <person name="Kuo A."/>
            <person name="Terry A."/>
            <person name="Pangilinan J."/>
            <person name="Lindquist E.A."/>
            <person name="Lucas S."/>
            <person name="Paulsen I.T."/>
            <person name="Hattenrath-Lehmann T.K."/>
            <person name="Talmage S.C."/>
            <person name="Walker E.A."/>
            <person name="Koch F."/>
            <person name="Burson A.M."/>
            <person name="Marcoval M.A."/>
            <person name="Tang Y.Z."/>
            <person name="Lecleir G.R."/>
            <person name="Coyne K.J."/>
            <person name="Berg G.M."/>
            <person name="Bertrand E.M."/>
            <person name="Saito M.A."/>
            <person name="Gladyshev V.N."/>
            <person name="Grigoriev I.V."/>
        </authorList>
    </citation>
    <scope>NUCLEOTIDE SEQUENCE [LARGE SCALE GENOMIC DNA]</scope>
    <source>
        <strain evidence="5">CCMP 1984</strain>
    </source>
</reference>
<keyword evidence="2" id="KW-0597">Phosphoprotein</keyword>
<dbReference type="GeneID" id="20221240"/>
<organism evidence="5">
    <name type="scientific">Aureococcus anophagefferens</name>
    <name type="common">Harmful bloom alga</name>
    <dbReference type="NCBI Taxonomy" id="44056"/>
    <lineage>
        <taxon>Eukaryota</taxon>
        <taxon>Sar</taxon>
        <taxon>Stramenopiles</taxon>
        <taxon>Ochrophyta</taxon>
        <taxon>Pelagophyceae</taxon>
        <taxon>Pelagomonadales</taxon>
        <taxon>Pelagomonadaceae</taxon>
        <taxon>Aureococcus</taxon>
    </lineage>
</organism>
<protein>
    <recommendedName>
        <fullName evidence="3">Beta-ketoacyl synthase-like N-terminal domain-containing protein</fullName>
    </recommendedName>
</protein>